<dbReference type="EMBL" id="JACIBS010000005">
    <property type="protein sequence ID" value="MBB3665585.1"/>
    <property type="molecule type" value="Genomic_DNA"/>
</dbReference>
<comment type="similarity">
    <text evidence="1">Belongs to the enoyl-CoA hydratase/isomerase family.</text>
</comment>
<dbReference type="Gene3D" id="3.10.129.10">
    <property type="entry name" value="Hotdog Thioesterase"/>
    <property type="match status" value="1"/>
</dbReference>
<dbReference type="SUPFAM" id="SSF54637">
    <property type="entry name" value="Thioesterase/thiol ester dehydrase-isomerase"/>
    <property type="match status" value="1"/>
</dbReference>
<name>A0A839Y0W2_9PSEU</name>
<protein>
    <submittedName>
        <fullName evidence="3">Acyl dehydratase</fullName>
    </submittedName>
</protein>
<keyword evidence="4" id="KW-1185">Reference proteome</keyword>
<feature type="domain" description="MaoC-like" evidence="2">
    <location>
        <begin position="14"/>
        <end position="110"/>
    </location>
</feature>
<evidence type="ECO:0000313" key="4">
    <source>
        <dbReference type="Proteomes" id="UP000564573"/>
    </source>
</evidence>
<evidence type="ECO:0000259" key="2">
    <source>
        <dbReference type="Pfam" id="PF01575"/>
    </source>
</evidence>
<dbReference type="AlphaFoldDB" id="A0A839Y0W2"/>
<organism evidence="3 4">
    <name type="scientific">Prauserella sediminis</name>
    <dbReference type="NCBI Taxonomy" id="577680"/>
    <lineage>
        <taxon>Bacteria</taxon>
        <taxon>Bacillati</taxon>
        <taxon>Actinomycetota</taxon>
        <taxon>Actinomycetes</taxon>
        <taxon>Pseudonocardiales</taxon>
        <taxon>Pseudonocardiaceae</taxon>
        <taxon>Prauserella</taxon>
        <taxon>Prauserella salsuginis group</taxon>
    </lineage>
</organism>
<dbReference type="PANTHER" id="PTHR43841:SF3">
    <property type="entry name" value="(3R)-HYDROXYACYL-ACP DEHYDRATASE SUBUNIT HADB"/>
    <property type="match status" value="1"/>
</dbReference>
<reference evidence="3 4" key="1">
    <citation type="submission" date="2020-08" db="EMBL/GenBank/DDBJ databases">
        <title>Sequencing the genomes of 1000 actinobacteria strains.</title>
        <authorList>
            <person name="Klenk H.-P."/>
        </authorList>
    </citation>
    <scope>NUCLEOTIDE SEQUENCE [LARGE SCALE GENOMIC DNA]</scope>
    <source>
        <strain evidence="3 4">DSM 45267</strain>
    </source>
</reference>
<sequence>MIVGTELPPLTLPPISRTTLALYAGASGDHNPMHIDVDAAQQAGHPDVFAHGMLSMAYLGRALTGWFPQERLREYSVRFVAVTPVHGQPTCNGTVTAVADGTATIELTVTLADGTVTLQGSALVEDAT</sequence>
<dbReference type="PANTHER" id="PTHR43841">
    <property type="entry name" value="3-HYDROXYACYL-THIOESTER DEHYDRATASE HTDX-RELATED"/>
    <property type="match status" value="1"/>
</dbReference>
<gene>
    <name evidence="3" type="ORF">FB384_004543</name>
</gene>
<dbReference type="InterPro" id="IPR002539">
    <property type="entry name" value="MaoC-like_dom"/>
</dbReference>
<evidence type="ECO:0000256" key="1">
    <source>
        <dbReference type="ARBA" id="ARBA00005254"/>
    </source>
</evidence>
<proteinExistence type="inferred from homology"/>
<dbReference type="Proteomes" id="UP000564573">
    <property type="component" value="Unassembled WGS sequence"/>
</dbReference>
<evidence type="ECO:0000313" key="3">
    <source>
        <dbReference type="EMBL" id="MBB3665585.1"/>
    </source>
</evidence>
<dbReference type="RefSeq" id="WP_183786791.1">
    <property type="nucleotide sequence ID" value="NZ_JACIBS010000005.1"/>
</dbReference>
<dbReference type="Pfam" id="PF01575">
    <property type="entry name" value="MaoC_dehydratas"/>
    <property type="match status" value="1"/>
</dbReference>
<dbReference type="InterPro" id="IPR029069">
    <property type="entry name" value="HotDog_dom_sf"/>
</dbReference>
<comment type="caution">
    <text evidence="3">The sequence shown here is derived from an EMBL/GenBank/DDBJ whole genome shotgun (WGS) entry which is preliminary data.</text>
</comment>
<accession>A0A839Y0W2</accession>